<feature type="coiled-coil region" evidence="2">
    <location>
        <begin position="1629"/>
        <end position="1656"/>
    </location>
</feature>
<gene>
    <name evidence="5" type="ORF">AFUS01_LOCUS18087</name>
</gene>
<feature type="domain" description="FH2" evidence="4">
    <location>
        <begin position="1211"/>
        <end position="1650"/>
    </location>
</feature>
<feature type="compositionally biased region" description="Basic and acidic residues" evidence="3">
    <location>
        <begin position="361"/>
        <end position="380"/>
    </location>
</feature>
<dbReference type="PROSITE" id="PS51444">
    <property type="entry name" value="FH2"/>
    <property type="match status" value="1"/>
</dbReference>
<feature type="compositionally biased region" description="Low complexity" evidence="3">
    <location>
        <begin position="425"/>
        <end position="443"/>
    </location>
</feature>
<dbReference type="GO" id="GO:0005856">
    <property type="term" value="C:cytoskeleton"/>
    <property type="evidence" value="ECO:0007669"/>
    <property type="project" value="TreeGrafter"/>
</dbReference>
<feature type="coiled-coil region" evidence="2">
    <location>
        <begin position="974"/>
        <end position="1008"/>
    </location>
</feature>
<evidence type="ECO:0000256" key="2">
    <source>
        <dbReference type="SAM" id="Coils"/>
    </source>
</evidence>
<feature type="compositionally biased region" description="Pro residues" evidence="3">
    <location>
        <begin position="1179"/>
        <end position="1201"/>
    </location>
</feature>
<feature type="compositionally biased region" description="Basic and acidic residues" evidence="3">
    <location>
        <begin position="69"/>
        <end position="92"/>
    </location>
</feature>
<feature type="compositionally biased region" description="Pro residues" evidence="3">
    <location>
        <begin position="1030"/>
        <end position="1172"/>
    </location>
</feature>
<sequence>MPSVRLYRINFSLRGRLLEIGNMSDDSCCSETFSESPKQEDHESFAALTRAYDRLTESPSYNFGPYDHFSNDDSPFRRDSLPESNEQRPKIKTDISHEPVTPNIFSRLSSFSSSNSTTSTTLISRRRTIGYYSTPRRRNSKHLLPVPYSHRRFSLPSDILCNSNESSLCKYQQLQQSVKAQLDLNVSTCSEPAEYNDWQFWRVDLPSVDLQGLDSRKINNVVSGKEESEQFKLESPNSQFRNRSRHNSQESWRSGSHPTRDNNNNKGSCSKFVIEWPAKSSSSHLQESYYYLIPCSTCIQSVQSPSCENPVGDYENQKSDDGQFIVNQSDSCSQKPSIFWASGNLFCGHPRLFLLMGNQQGKDKEVKEKGDGGGKDENTKSGKKSKSGNTSTPSKFGSLLRHGTKLSINTNAASGSNSGNGGNAGNTTPAATPATTTVSTGKGTKSRAPPPPPPTAIKSETCESNKLLREYDEGARDVQSSGQRRVEKNGPEARSPVTPLTLEQQHSLSLQLQHTQNLTLRSQAAEIEANDEDEDNLYNFEQAGDVSSIAESSDNGSLSLTLADTYRTAANGLTGTESYYSALANLSPHSHHYDDGDDDTLKNQSDQLSIDSVELIMPTVENNGNEMIMEDDGQILSANTTELPFNGQPRPMTTSFTLTRKRKVELSSVSAPLDEATLQALGGRKDSTLSEQCLAGGESPSSNANFGPPRRYNSVSDVPLPESNVLRKVASLSLAEHQSQTSILSKGVVSKPKFLPEKLDFRMYEKFEGQMLINWFVSSFQEDHYLKDLLAPQDLKILAAQFCTLLLAAGVLKQIEESESTPLDSLFRADLMYYWSHSESPALSCHVPGKLPPVSWPPANEVIAPVRNGAKYTEAADGSSVAAAGKVGGSECSSRTLSPEHLPPVGTVPKTVSHFESEIDLTRVVEPNLSTSLPTNKDLPEPEFQQTVMGLKREHKDIIEKKEADHAVQVFALRGESAELIEKYLKRIQELEVEVEKLKTINEIQNLASKAQLDFESPTGVQNKISEVNAPPPPPPPPPMPGMNPPPPPPPMPGGFGAPPPPPPMPGAPPPPPMPGSFGAPPPPPMPVGFGAPPPPPMPGGFGAPPPPPPMPGGFGAPPPPPMPGGFGAPPPPPMPGGFGAPPPPPMPGGFGGPPPPPMPGGFGGPPPPPMPGGGLAGPLPPPPPPGMAGGPCPFPPPPPGGWALQKPESRKKPISPKVPMKPLYWTRIQCQATVVPSPHTSPEEEVKDSTDEPNVKVKKSRLWETLEELDVQNWDDFTTLFSRQVMQKKPKQVVEEKPVKVQSMKILDSKRSQNVGILVKSLNLDIQTVENAIFDFDPSILKLETLEKILESKATKDELCMLEEHVKNCPEIPLDKPDQFLYDLSRIPHYENRITCLTFQNTFFESLSTSEAKLSNLRLICEKLMSSNDLQRVFALILTYGNYMNGGNRDRGQADGFTLDILPKLRDVKSTDNTYTFLHFIVCSYIKANLLIMQLYDEDRGTPNAKLPVPEPSDVERATSLRFDDVETELRELKKKLNSCERDSEKVVKESKEEHLEPFKTKMAFFLEQAKKKILDIEENLEMGKNTFELTMKFFDYVPKKKGGEVPTPEDFFTVWVPFCRDFKEIWKNEQQKILKEMKKEAEKIVKQKQSSLKNLVISKKRIGGLKDKFSKKEKEKAVD</sequence>
<dbReference type="GO" id="GO:0030866">
    <property type="term" value="P:cortical actin cytoskeleton organization"/>
    <property type="evidence" value="ECO:0007669"/>
    <property type="project" value="TreeGrafter"/>
</dbReference>
<feature type="region of interest" description="Disordered" evidence="3">
    <location>
        <begin position="1023"/>
        <end position="1219"/>
    </location>
</feature>
<dbReference type="Proteomes" id="UP000708208">
    <property type="component" value="Unassembled WGS sequence"/>
</dbReference>
<dbReference type="InterPro" id="IPR015425">
    <property type="entry name" value="FH2_Formin"/>
</dbReference>
<feature type="compositionally biased region" description="Basic and acidic residues" evidence="3">
    <location>
        <begin position="460"/>
        <end position="476"/>
    </location>
</feature>
<accession>A0A8J2K4F1</accession>
<evidence type="ECO:0000259" key="4">
    <source>
        <dbReference type="PROSITE" id="PS51444"/>
    </source>
</evidence>
<feature type="region of interest" description="Disordered" evidence="3">
    <location>
        <begin position="63"/>
        <end position="92"/>
    </location>
</feature>
<evidence type="ECO:0000313" key="5">
    <source>
        <dbReference type="EMBL" id="CAG7729369.1"/>
    </source>
</evidence>
<protein>
    <recommendedName>
        <fullName evidence="4">FH2 domain-containing protein</fullName>
    </recommendedName>
</protein>
<comment type="similarity">
    <text evidence="1">Belongs to the formin homology family. Cappuccino subfamily.</text>
</comment>
<evidence type="ECO:0000256" key="3">
    <source>
        <dbReference type="SAM" id="MobiDB-lite"/>
    </source>
</evidence>
<keyword evidence="2" id="KW-0175">Coiled coil</keyword>
<dbReference type="SMART" id="SM00498">
    <property type="entry name" value="FH2"/>
    <property type="match status" value="1"/>
</dbReference>
<feature type="region of interest" description="Disordered" evidence="3">
    <location>
        <begin position="884"/>
        <end position="907"/>
    </location>
</feature>
<organism evidence="5 6">
    <name type="scientific">Allacma fusca</name>
    <dbReference type="NCBI Taxonomy" id="39272"/>
    <lineage>
        <taxon>Eukaryota</taxon>
        <taxon>Metazoa</taxon>
        <taxon>Ecdysozoa</taxon>
        <taxon>Arthropoda</taxon>
        <taxon>Hexapoda</taxon>
        <taxon>Collembola</taxon>
        <taxon>Symphypleona</taxon>
        <taxon>Sminthuridae</taxon>
        <taxon>Allacma</taxon>
    </lineage>
</organism>
<feature type="region of interest" description="Disordered" evidence="3">
    <location>
        <begin position="692"/>
        <end position="714"/>
    </location>
</feature>
<feature type="compositionally biased region" description="Polar residues" evidence="3">
    <location>
        <begin position="249"/>
        <end position="266"/>
    </location>
</feature>
<dbReference type="EMBL" id="CAJVCH010177209">
    <property type="protein sequence ID" value="CAG7729369.1"/>
    <property type="molecule type" value="Genomic_DNA"/>
</dbReference>
<proteinExistence type="inferred from homology"/>
<dbReference type="PANTHER" id="PTHR45920">
    <property type="entry name" value="FORMIN HOMOLOGY 2 DOMAIN CONTAINING, ISOFORM I"/>
    <property type="match status" value="1"/>
</dbReference>
<dbReference type="GO" id="GO:0005737">
    <property type="term" value="C:cytoplasm"/>
    <property type="evidence" value="ECO:0007669"/>
    <property type="project" value="TreeGrafter"/>
</dbReference>
<dbReference type="GO" id="GO:0051015">
    <property type="term" value="F:actin filament binding"/>
    <property type="evidence" value="ECO:0007669"/>
    <property type="project" value="TreeGrafter"/>
</dbReference>
<dbReference type="Pfam" id="PF02181">
    <property type="entry name" value="FH2"/>
    <property type="match status" value="1"/>
</dbReference>
<evidence type="ECO:0000256" key="1">
    <source>
        <dbReference type="ARBA" id="ARBA00005271"/>
    </source>
</evidence>
<feature type="region of interest" description="Disordered" evidence="3">
    <location>
        <begin position="358"/>
        <end position="498"/>
    </location>
</feature>
<name>A0A8J2K4F1_9HEXA</name>
<feature type="region of interest" description="Disordered" evidence="3">
    <location>
        <begin position="224"/>
        <end position="266"/>
    </location>
</feature>
<feature type="coiled-coil region" evidence="2">
    <location>
        <begin position="1524"/>
        <end position="1588"/>
    </location>
</feature>
<dbReference type="PANTHER" id="PTHR45920:SF7">
    <property type="entry name" value="FORMIN-G"/>
    <property type="match status" value="1"/>
</dbReference>
<evidence type="ECO:0000313" key="6">
    <source>
        <dbReference type="Proteomes" id="UP000708208"/>
    </source>
</evidence>
<keyword evidence="6" id="KW-1185">Reference proteome</keyword>
<comment type="caution">
    <text evidence="5">The sequence shown here is derived from an EMBL/GenBank/DDBJ whole genome shotgun (WGS) entry which is preliminary data.</text>
</comment>
<reference evidence="5" key="1">
    <citation type="submission" date="2021-06" db="EMBL/GenBank/DDBJ databases">
        <authorList>
            <person name="Hodson N. C."/>
            <person name="Mongue J. A."/>
            <person name="Jaron S. K."/>
        </authorList>
    </citation>
    <scope>NUCLEOTIDE SEQUENCE</scope>
</reference>
<dbReference type="OrthoDB" id="427644at2759"/>